<dbReference type="Pfam" id="PF01512">
    <property type="entry name" value="Complex1_51K"/>
    <property type="match status" value="1"/>
</dbReference>
<keyword evidence="5" id="KW-0411">Iron-sulfur</keyword>
<feature type="domain" description="NADH-ubiquinone oxidoreductase 51kDa subunit iron-sulphur binding" evidence="6">
    <location>
        <begin position="409"/>
        <end position="454"/>
    </location>
</feature>
<gene>
    <name evidence="7" type="ORF">ACFQJ9_08435</name>
</gene>
<comment type="similarity">
    <text evidence="1">Belongs to the complex I 51 kDa subunit family.</text>
</comment>
<dbReference type="Proteomes" id="UP001596447">
    <property type="component" value="Unassembled WGS sequence"/>
</dbReference>
<dbReference type="GO" id="GO:0051539">
    <property type="term" value="F:4 iron, 4 sulfur cluster binding"/>
    <property type="evidence" value="ECO:0007669"/>
    <property type="project" value="UniProtKB-KW"/>
</dbReference>
<keyword evidence="8" id="KW-1185">Reference proteome</keyword>
<dbReference type="AlphaFoldDB" id="A0ABD5Z2R1"/>
<dbReference type="Pfam" id="PF10589">
    <property type="entry name" value="NADH_4Fe-4S"/>
    <property type="match status" value="1"/>
</dbReference>
<evidence type="ECO:0000256" key="1">
    <source>
        <dbReference type="ARBA" id="ARBA00007523"/>
    </source>
</evidence>
<dbReference type="SMART" id="SM00928">
    <property type="entry name" value="NADH_4Fe-4S"/>
    <property type="match status" value="1"/>
</dbReference>
<evidence type="ECO:0000256" key="5">
    <source>
        <dbReference type="ARBA" id="ARBA00023014"/>
    </source>
</evidence>
<evidence type="ECO:0000313" key="7">
    <source>
        <dbReference type="EMBL" id="MFC7199436.1"/>
    </source>
</evidence>
<dbReference type="Gene3D" id="1.20.1440.230">
    <property type="entry name" value="NADH-ubiquinone oxidoreductase 51kDa subunit, iron-sulphur binding domain"/>
    <property type="match status" value="1"/>
</dbReference>
<dbReference type="PANTHER" id="PTHR43578">
    <property type="entry name" value="NADH-QUINONE OXIDOREDUCTASE SUBUNIT F"/>
    <property type="match status" value="1"/>
</dbReference>
<dbReference type="RefSeq" id="WP_279529368.1">
    <property type="nucleotide sequence ID" value="NZ_CP122312.1"/>
</dbReference>
<dbReference type="SUPFAM" id="SSF140490">
    <property type="entry name" value="Nqo1C-terminal domain-like"/>
    <property type="match status" value="1"/>
</dbReference>
<keyword evidence="3" id="KW-0479">Metal-binding</keyword>
<dbReference type="Gene3D" id="3.10.20.600">
    <property type="match status" value="1"/>
</dbReference>
<dbReference type="InterPro" id="IPR011538">
    <property type="entry name" value="Nuo51_FMN-bd"/>
</dbReference>
<evidence type="ECO:0000256" key="3">
    <source>
        <dbReference type="ARBA" id="ARBA00022723"/>
    </source>
</evidence>
<keyword evidence="2" id="KW-0004">4Fe-4S</keyword>
<dbReference type="InterPro" id="IPR037207">
    <property type="entry name" value="Nuop51_4Fe4S-bd_sf"/>
</dbReference>
<accession>A0ABD5Z2R1</accession>
<keyword evidence="4" id="KW-0408">Iron</keyword>
<proteinExistence type="inferred from homology"/>
<comment type="caution">
    <text evidence="7">The sequence shown here is derived from an EMBL/GenBank/DDBJ whole genome shotgun (WGS) entry which is preliminary data.</text>
</comment>
<evidence type="ECO:0000256" key="2">
    <source>
        <dbReference type="ARBA" id="ARBA00022485"/>
    </source>
</evidence>
<organism evidence="7 8">
    <name type="scientific">Halospeciosus flavus</name>
    <dbReference type="NCBI Taxonomy" id="3032283"/>
    <lineage>
        <taxon>Archaea</taxon>
        <taxon>Methanobacteriati</taxon>
        <taxon>Methanobacteriota</taxon>
        <taxon>Stenosarchaea group</taxon>
        <taxon>Halobacteria</taxon>
        <taxon>Halobacteriales</taxon>
        <taxon>Halobacteriaceae</taxon>
        <taxon>Halospeciosus</taxon>
    </lineage>
</organism>
<dbReference type="InterPro" id="IPR037225">
    <property type="entry name" value="Nuo51_FMN-bd_sf"/>
</dbReference>
<dbReference type="PANTHER" id="PTHR43578:SF3">
    <property type="entry name" value="NADH-QUINONE OXIDOREDUCTASE SUBUNIT F"/>
    <property type="match status" value="1"/>
</dbReference>
<dbReference type="GO" id="GO:0046872">
    <property type="term" value="F:metal ion binding"/>
    <property type="evidence" value="ECO:0007669"/>
    <property type="project" value="UniProtKB-KW"/>
</dbReference>
<protein>
    <submittedName>
        <fullName evidence="7">NADH-ubiquinone oxidoreductase-F iron-sulfur binding region domain-containing protein</fullName>
    </submittedName>
</protein>
<dbReference type="EMBL" id="JBHTAR010000011">
    <property type="protein sequence ID" value="MFC7199436.1"/>
    <property type="molecule type" value="Genomic_DNA"/>
</dbReference>
<evidence type="ECO:0000259" key="6">
    <source>
        <dbReference type="SMART" id="SM00928"/>
    </source>
</evidence>
<dbReference type="InterPro" id="IPR019575">
    <property type="entry name" value="Nuop51_4Fe4S-bd"/>
</dbReference>
<evidence type="ECO:0000313" key="8">
    <source>
        <dbReference type="Proteomes" id="UP001596447"/>
    </source>
</evidence>
<evidence type="ECO:0000256" key="4">
    <source>
        <dbReference type="ARBA" id="ARBA00023004"/>
    </source>
</evidence>
<sequence length="503" mass="53031">MSPSGGVPQSSVVRVAVDPATDAGENLVDAFRTAASSVPVVETGPTGVTALEPLVLCTHEGRTAFHADPDVDDVDEFVDTLESDTLPTEGADAVVEHDPDTDTLPVPRSGPLAVGTRRVLGPCGWVDPEDPAAHDFLDVDTTLEPVADSGLLGRGRGDAVTDEPVFEEWTTARDADGESVVVVNANDADDRSLADETLLAGAPYPILDAAVAVAEFVDASDVVVYCNEADDRLHERLRRSVDAAREEFSVVPQVVTGPDTFRAGEETMALEAMEGTDRIEARVRPPGPAEYGLYGRPTVVHSPRTFAQVYRALVDPDSFDPDDADPGTRLVTVTGDVDAPATVELPTGRTLADATDAVDFSTFETAVVGGQFGGLSADLDVSASAPALRSADLGTNGVVELLDDSRCVVAEVGTRARFASEENCGRCVPCREGSKQLVELLRDVYDGEYDADGLRELAGVMRRSSTCDFGVGAARPVATALDEFEPEFRAHANGRCPSGTCEL</sequence>
<reference evidence="7 8" key="1">
    <citation type="journal article" date="2019" name="Int. J. Syst. Evol. Microbiol.">
        <title>The Global Catalogue of Microorganisms (GCM) 10K type strain sequencing project: providing services to taxonomists for standard genome sequencing and annotation.</title>
        <authorList>
            <consortium name="The Broad Institute Genomics Platform"/>
            <consortium name="The Broad Institute Genome Sequencing Center for Infectious Disease"/>
            <person name="Wu L."/>
            <person name="Ma J."/>
        </authorList>
    </citation>
    <scope>NUCLEOTIDE SEQUENCE [LARGE SCALE GENOMIC DNA]</scope>
    <source>
        <strain evidence="7 8">XZGYJ-43</strain>
    </source>
</reference>
<dbReference type="SUPFAM" id="SSF142019">
    <property type="entry name" value="Nqo1 FMN-binding domain-like"/>
    <property type="match status" value="1"/>
</dbReference>
<dbReference type="Gene3D" id="3.40.50.11540">
    <property type="entry name" value="NADH-ubiquinone oxidoreductase 51kDa subunit"/>
    <property type="match status" value="1"/>
</dbReference>
<name>A0ABD5Z2R1_9EURY</name>